<evidence type="ECO:0000256" key="8">
    <source>
        <dbReference type="ARBA" id="ARBA00023002"/>
    </source>
</evidence>
<feature type="transmembrane region" description="Helical" evidence="15">
    <location>
        <begin position="73"/>
        <end position="91"/>
    </location>
</feature>
<comment type="similarity">
    <text evidence="2 13">Belongs to the fatty acid desaturase type 1 family.</text>
</comment>
<feature type="region of interest" description="Disordered" evidence="14">
    <location>
        <begin position="1"/>
        <end position="21"/>
    </location>
</feature>
<dbReference type="Proteomes" id="UP000790347">
    <property type="component" value="Unassembled WGS sequence"/>
</dbReference>
<dbReference type="PANTHER" id="PTHR11351">
    <property type="entry name" value="ACYL-COA DESATURASE"/>
    <property type="match status" value="1"/>
</dbReference>
<evidence type="ECO:0000256" key="7">
    <source>
        <dbReference type="ARBA" id="ARBA00022989"/>
    </source>
</evidence>
<accession>A0A922I6P5</accession>
<evidence type="ECO:0000256" key="5">
    <source>
        <dbReference type="ARBA" id="ARBA00022723"/>
    </source>
</evidence>
<comment type="caution">
    <text evidence="17">The sequence shown here is derived from an EMBL/GenBank/DDBJ whole genome shotgun (WGS) entry which is preliminary data.</text>
</comment>
<keyword evidence="12 13" id="KW-0275">Fatty acid biosynthesis</keyword>
<evidence type="ECO:0000256" key="2">
    <source>
        <dbReference type="ARBA" id="ARBA00009295"/>
    </source>
</evidence>
<keyword evidence="3 13" id="KW-0444">Lipid biosynthesis</keyword>
<proteinExistence type="inferred from homology"/>
<keyword evidence="7 15" id="KW-1133">Transmembrane helix</keyword>
<feature type="transmembrane region" description="Helical" evidence="15">
    <location>
        <begin position="338"/>
        <end position="361"/>
    </location>
</feature>
<reference evidence="17" key="2">
    <citation type="journal article" date="2022" name="Res Sq">
        <title>Comparative Genomics Reveals Insights into the Divergent Evolution of Astigmatic Mites and Household Pest Adaptations.</title>
        <authorList>
            <person name="Xiong Q."/>
            <person name="Wan A.T.-Y."/>
            <person name="Liu X.-Y."/>
            <person name="Fung C.S.-H."/>
            <person name="Xiao X."/>
            <person name="Malainual N."/>
            <person name="Hou J."/>
            <person name="Wang L."/>
            <person name="Wang M."/>
            <person name="Yang K."/>
            <person name="Cui Y."/>
            <person name="Leung E."/>
            <person name="Nong W."/>
            <person name="Shin S.-K."/>
            <person name="Au S."/>
            <person name="Jeong K.Y."/>
            <person name="Chew F.T."/>
            <person name="Hui J."/>
            <person name="Leung T.F."/>
            <person name="Tungtrongchitr A."/>
            <person name="Zhong N."/>
            <person name="Liu Z."/>
            <person name="Tsui S."/>
        </authorList>
    </citation>
    <scope>NUCLEOTIDE SEQUENCE</scope>
    <source>
        <strain evidence="17">Derf</strain>
        <tissue evidence="17">Whole organism</tissue>
    </source>
</reference>
<evidence type="ECO:0000256" key="9">
    <source>
        <dbReference type="ARBA" id="ARBA00023004"/>
    </source>
</evidence>
<keyword evidence="18" id="KW-1185">Reference proteome</keyword>
<evidence type="ECO:0000256" key="1">
    <source>
        <dbReference type="ARBA" id="ARBA00004141"/>
    </source>
</evidence>
<keyword evidence="11 15" id="KW-0472">Membrane</keyword>
<dbReference type="CDD" id="cd03505">
    <property type="entry name" value="Delta9-FADS-like"/>
    <property type="match status" value="1"/>
</dbReference>
<dbReference type="GO" id="GO:0005506">
    <property type="term" value="F:iron ion binding"/>
    <property type="evidence" value="ECO:0007669"/>
    <property type="project" value="TreeGrafter"/>
</dbReference>
<evidence type="ECO:0000259" key="16">
    <source>
        <dbReference type="Pfam" id="PF00487"/>
    </source>
</evidence>
<sequence length="366" mass="43257">MAIDNDNDNNNGGGELCELQSSSSPSLMANYERKIVWRNVIALTTLHIIAIYYFCTNSMNPSIQWYHLLIPDIFGRLSGLGILAGAHRLWAHRSYRARLPLRIVLMLLQTMALQNDIYDWCRDHRVHHKYSDTDADPYNVRRGFFFSHMGWLLVRKHPEVVRKGKTIDLTDLWADPVVRFQRRFYIPLVILVWGILPTYIGHLLTGLPWWECFFGAVIFRYVYSLHCTWTVNSLAHMYGYRTFDRSYEPRENRLVTYLSLGEGYHNYHHVFPWDYSASELGWTKCFNIATLFIDLCAWLGLADQRKKADQKLINDRLKRTGNLDEYQRQTNRNFHQIFIDYLIGFIISEHLLWITFALRYWSNGTI</sequence>
<evidence type="ECO:0000256" key="12">
    <source>
        <dbReference type="ARBA" id="ARBA00023160"/>
    </source>
</evidence>
<dbReference type="PROSITE" id="PS00476">
    <property type="entry name" value="FATTY_ACID_DESATUR_1"/>
    <property type="match status" value="1"/>
</dbReference>
<dbReference type="PRINTS" id="PR00075">
    <property type="entry name" value="FACDDSATRASE"/>
</dbReference>
<keyword evidence="9" id="KW-0408">Iron</keyword>
<evidence type="ECO:0000313" key="18">
    <source>
        <dbReference type="Proteomes" id="UP000790347"/>
    </source>
</evidence>
<dbReference type="GO" id="GO:0006636">
    <property type="term" value="P:unsaturated fatty acid biosynthetic process"/>
    <property type="evidence" value="ECO:0007669"/>
    <property type="project" value="TreeGrafter"/>
</dbReference>
<dbReference type="AlphaFoldDB" id="A0A922I6P5"/>
<feature type="domain" description="Fatty acid desaturase" evidence="16">
    <location>
        <begin position="65"/>
        <end position="272"/>
    </location>
</feature>
<evidence type="ECO:0000256" key="14">
    <source>
        <dbReference type="SAM" id="MobiDB-lite"/>
    </source>
</evidence>
<dbReference type="InterPro" id="IPR015876">
    <property type="entry name" value="Acyl-CoA_DS"/>
</dbReference>
<dbReference type="InterPro" id="IPR005804">
    <property type="entry name" value="FA_desaturase_dom"/>
</dbReference>
<reference evidence="17" key="1">
    <citation type="submission" date="2013-05" db="EMBL/GenBank/DDBJ databases">
        <authorList>
            <person name="Yim A.K.Y."/>
            <person name="Chan T.F."/>
            <person name="Ji K.M."/>
            <person name="Liu X.Y."/>
            <person name="Zhou J.W."/>
            <person name="Li R.Q."/>
            <person name="Yang K.Y."/>
            <person name="Li J."/>
            <person name="Li M."/>
            <person name="Law P.T.W."/>
            <person name="Wu Y.L."/>
            <person name="Cai Z.L."/>
            <person name="Qin H."/>
            <person name="Bao Y."/>
            <person name="Leung R.K.K."/>
            <person name="Ng P.K.S."/>
            <person name="Zou J."/>
            <person name="Zhong X.J."/>
            <person name="Ran P.X."/>
            <person name="Zhong N.S."/>
            <person name="Liu Z.G."/>
            <person name="Tsui S.K.W."/>
        </authorList>
    </citation>
    <scope>NUCLEOTIDE SEQUENCE</scope>
    <source>
        <strain evidence="17">Derf</strain>
        <tissue evidence="17">Whole organism</tissue>
    </source>
</reference>
<dbReference type="Pfam" id="PF00487">
    <property type="entry name" value="FA_desaturase"/>
    <property type="match status" value="1"/>
</dbReference>
<gene>
    <name evidence="17" type="primary">SCD5_1</name>
    <name evidence="17" type="ORF">DERF_006048</name>
</gene>
<evidence type="ECO:0000256" key="3">
    <source>
        <dbReference type="ARBA" id="ARBA00022516"/>
    </source>
</evidence>
<evidence type="ECO:0000256" key="15">
    <source>
        <dbReference type="SAM" id="Phobius"/>
    </source>
</evidence>
<evidence type="ECO:0000313" key="17">
    <source>
        <dbReference type="EMBL" id="KAH9522482.1"/>
    </source>
</evidence>
<dbReference type="GO" id="GO:0004768">
    <property type="term" value="F:stearoyl-CoA 9-desaturase activity"/>
    <property type="evidence" value="ECO:0007669"/>
    <property type="project" value="TreeGrafter"/>
</dbReference>
<keyword evidence="6" id="KW-0276">Fatty acid metabolism</keyword>
<dbReference type="PANTHER" id="PTHR11351:SF31">
    <property type="entry name" value="DESATURASE 1, ISOFORM A-RELATED"/>
    <property type="match status" value="1"/>
</dbReference>
<feature type="transmembrane region" description="Helical" evidence="15">
    <location>
        <begin position="184"/>
        <end position="204"/>
    </location>
</feature>
<dbReference type="EMBL" id="ASGP02000002">
    <property type="protein sequence ID" value="KAH9522482.1"/>
    <property type="molecule type" value="Genomic_DNA"/>
</dbReference>
<evidence type="ECO:0000256" key="4">
    <source>
        <dbReference type="ARBA" id="ARBA00022692"/>
    </source>
</evidence>
<keyword evidence="8 13" id="KW-0560">Oxidoreductase</keyword>
<keyword evidence="5" id="KW-0479">Metal-binding</keyword>
<protein>
    <submittedName>
        <fullName evidence="17">Suppressor of clathrin deficiency</fullName>
    </submittedName>
</protein>
<comment type="domain">
    <text evidence="13">The histidine box domains are involved in binding the catalytic metal ions.</text>
</comment>
<comment type="cofactor">
    <cofactor evidence="13">
        <name>Fe(2+)</name>
        <dbReference type="ChEBI" id="CHEBI:29033"/>
    </cofactor>
</comment>
<dbReference type="GO" id="GO:0005789">
    <property type="term" value="C:endoplasmic reticulum membrane"/>
    <property type="evidence" value="ECO:0007669"/>
    <property type="project" value="TreeGrafter"/>
</dbReference>
<comment type="subcellular location">
    <subcellularLocation>
        <location evidence="1">Membrane</location>
        <topology evidence="1">Multi-pass membrane protein</topology>
    </subcellularLocation>
</comment>
<feature type="transmembrane region" description="Helical" evidence="15">
    <location>
        <begin position="35"/>
        <end position="53"/>
    </location>
</feature>
<keyword evidence="10" id="KW-0443">Lipid metabolism</keyword>
<evidence type="ECO:0000256" key="6">
    <source>
        <dbReference type="ARBA" id="ARBA00022832"/>
    </source>
</evidence>
<name>A0A922I6P5_DERFA</name>
<feature type="transmembrane region" description="Helical" evidence="15">
    <location>
        <begin position="281"/>
        <end position="301"/>
    </location>
</feature>
<evidence type="ECO:0000256" key="13">
    <source>
        <dbReference type="RuleBase" id="RU000581"/>
    </source>
</evidence>
<dbReference type="InterPro" id="IPR001522">
    <property type="entry name" value="FADS-1_CS"/>
</dbReference>
<evidence type="ECO:0000256" key="11">
    <source>
        <dbReference type="ARBA" id="ARBA00023136"/>
    </source>
</evidence>
<organism evidence="17 18">
    <name type="scientific">Dermatophagoides farinae</name>
    <name type="common">American house dust mite</name>
    <dbReference type="NCBI Taxonomy" id="6954"/>
    <lineage>
        <taxon>Eukaryota</taxon>
        <taxon>Metazoa</taxon>
        <taxon>Ecdysozoa</taxon>
        <taxon>Arthropoda</taxon>
        <taxon>Chelicerata</taxon>
        <taxon>Arachnida</taxon>
        <taxon>Acari</taxon>
        <taxon>Acariformes</taxon>
        <taxon>Sarcoptiformes</taxon>
        <taxon>Astigmata</taxon>
        <taxon>Psoroptidia</taxon>
        <taxon>Analgoidea</taxon>
        <taxon>Pyroglyphidae</taxon>
        <taxon>Dermatophagoidinae</taxon>
        <taxon>Dermatophagoides</taxon>
    </lineage>
</organism>
<keyword evidence="4 13" id="KW-0812">Transmembrane</keyword>
<evidence type="ECO:0000256" key="10">
    <source>
        <dbReference type="ARBA" id="ARBA00023098"/>
    </source>
</evidence>